<dbReference type="GO" id="GO:0016041">
    <property type="term" value="F:glutamate synthase (ferredoxin) activity"/>
    <property type="evidence" value="ECO:0007669"/>
    <property type="project" value="UniProtKB-EC"/>
</dbReference>
<dbReference type="Gene3D" id="3.60.20.10">
    <property type="entry name" value="Glutamine Phosphoribosylpyrophosphate, subunit 1, domain 1"/>
    <property type="match status" value="1"/>
</dbReference>
<keyword evidence="6" id="KW-0288">FMN</keyword>
<keyword evidence="9" id="KW-0560">Oxidoreductase</keyword>
<protein>
    <recommendedName>
        <fullName evidence="15">glutamate synthase (ferredoxin)</fullName>
        <ecNumber evidence="15">1.4.7.1</ecNumber>
    </recommendedName>
</protein>
<evidence type="ECO:0000313" key="18">
    <source>
        <dbReference type="Proteomes" id="UP000014500"/>
    </source>
</evidence>
<dbReference type="Gene3D" id="3.20.20.70">
    <property type="entry name" value="Aldolase class I"/>
    <property type="match status" value="2"/>
</dbReference>
<reference evidence="17" key="2">
    <citation type="submission" date="2015-02" db="UniProtKB">
        <authorList>
            <consortium name="EnsemblMetazoa"/>
        </authorList>
    </citation>
    <scope>IDENTIFICATION</scope>
</reference>
<sequence>MADCGLPPKQGLYDPTFEKDACGVGFIVSIDGIHSHKILEDAETISIRMEHRGACACDNDTGDGAGVVTTIPHKYYSNEIQRQFGISLPSIGKYATGIFFLDEESAKEAEKLFEDLALECNLKVICWRTVPVDDSTIGQVAKKREPFMRQVFVTGDFEKDSLKRQVFLLRKQASHRIPRNGTIRFYICSLSTDTIVYKGQFTSTQLWEYFPDLHHPDYEAYLALVHARFSTNTFPSWERAHPMRCLAHNGEINTLRGNINLMQAREGVMKSSIFGDDLKKLYPVVEPGLSDSGSFDCVLEFLVMAGGRLLPEAVITMVPEAWHNDKLMHEDKKEFYQWSACAMEPWDGPALLTFTDGRFIGAILDRNGLRPSRYYVTKDNIMIMASEVGVLDVDHSNILLKGRLKPGRMLLVDTQEKIFTRDEELKLEIARKRPLGEWLKELITIDELYAVHDPMDVNTDSVGDTDTAVNGPALSDRRLSMFGYTVETLTLLLLPMVQTKKEALGSMGNDAPLACLSNFQPLIYDYFKQLFAQVTNPPIDPFRESVVMSLACPIGPQANILEPSAEQCRRLFLKQPILSLKDLEVLKTNTYKGWKTKIIETVYPISEGSAGLLKTLNRVCDEACAAAKSGYQLVVLTDRNAGPNFVPVSALLALGATHHHLISERQRMKVGLVLETGEVREVHHVCVLLGYGADAICPYLVFEMIYKLRDEGLVTPPLSNREIFNNYVEAMSRGISKVMAKMGISTLQSYKGAQIFEAVGLSLQVINKCFKGTISRLGGATFQTLADDALQRHGLAYSPNESDTLILRNPGFYHWRSGGERHINEPMNIANIQEAAKSNDINAYDKFVASCMESIRACTLRGQLELVYSDKAIDISEVEPAVEIVKRFATGAMSFGSISMEAHTALAVAMNRIGGKSNTGEGGENPDRYLNQDPQFNARSAIKQVASGRFGVTSAYLANSDDLQIKMAQGAKPGEGGELPGYKVRLFFFSV</sequence>
<comment type="pathway">
    <text evidence="14">Amino-acid biosynthesis; L-glutamate biosynthesis via GLT pathway; L-glutamate from 2-oxoglutarate and L-glutamine (ferredoxin route): step 1/1.</text>
</comment>
<evidence type="ECO:0000256" key="13">
    <source>
        <dbReference type="ARBA" id="ARBA00023291"/>
    </source>
</evidence>
<evidence type="ECO:0000256" key="9">
    <source>
        <dbReference type="ARBA" id="ARBA00023002"/>
    </source>
</evidence>
<dbReference type="Pfam" id="PF00310">
    <property type="entry name" value="GATase_2"/>
    <property type="match status" value="1"/>
</dbReference>
<evidence type="ECO:0000256" key="3">
    <source>
        <dbReference type="ARBA" id="ARBA00009716"/>
    </source>
</evidence>
<dbReference type="EMBL" id="JH431021">
    <property type="status" value="NOT_ANNOTATED_CDS"/>
    <property type="molecule type" value="Genomic_DNA"/>
</dbReference>
<evidence type="ECO:0000259" key="16">
    <source>
        <dbReference type="PROSITE" id="PS51278"/>
    </source>
</evidence>
<evidence type="ECO:0000256" key="12">
    <source>
        <dbReference type="ARBA" id="ARBA00023164"/>
    </source>
</evidence>
<dbReference type="GO" id="GO:0019676">
    <property type="term" value="P:ammonia assimilation cycle"/>
    <property type="evidence" value="ECO:0007669"/>
    <property type="project" value="TreeGrafter"/>
</dbReference>
<dbReference type="eggNOG" id="KOG0399">
    <property type="taxonomic scope" value="Eukaryota"/>
</dbReference>
<evidence type="ECO:0000256" key="4">
    <source>
        <dbReference type="ARBA" id="ARBA00022605"/>
    </source>
</evidence>
<dbReference type="Pfam" id="PF01645">
    <property type="entry name" value="Glu_synthase"/>
    <property type="match status" value="1"/>
</dbReference>
<keyword evidence="10" id="KW-0408">Iron</keyword>
<dbReference type="OMA" id="LKTGWDV"/>
<dbReference type="PhylomeDB" id="T1IMC7"/>
<accession>T1IMC7</accession>
<dbReference type="InterPro" id="IPR029055">
    <property type="entry name" value="Ntn_hydrolases_N"/>
</dbReference>
<dbReference type="HOGENOM" id="CLU_000422_5_1_1"/>
<evidence type="ECO:0000256" key="15">
    <source>
        <dbReference type="ARBA" id="ARBA00039085"/>
    </source>
</evidence>
<dbReference type="CDD" id="cd00713">
    <property type="entry name" value="GltS"/>
    <property type="match status" value="1"/>
</dbReference>
<keyword evidence="7" id="KW-0479">Metal-binding</keyword>
<dbReference type="AlphaFoldDB" id="T1IMC7"/>
<keyword evidence="4" id="KW-0028">Amino-acid biosynthesis</keyword>
<keyword evidence="13" id="KW-0003">3Fe-4S</keyword>
<evidence type="ECO:0000256" key="1">
    <source>
        <dbReference type="ARBA" id="ARBA00001917"/>
    </source>
</evidence>
<comment type="cofactor">
    <cofactor evidence="2">
        <name>[3Fe-4S] cluster</name>
        <dbReference type="ChEBI" id="CHEBI:21137"/>
    </cofactor>
</comment>
<dbReference type="GO" id="GO:0046872">
    <property type="term" value="F:metal ion binding"/>
    <property type="evidence" value="ECO:0007669"/>
    <property type="project" value="UniProtKB-KW"/>
</dbReference>
<evidence type="ECO:0000256" key="11">
    <source>
        <dbReference type="ARBA" id="ARBA00023014"/>
    </source>
</evidence>
<dbReference type="SUPFAM" id="SSF56235">
    <property type="entry name" value="N-terminal nucleophile aminohydrolases (Ntn hydrolases)"/>
    <property type="match status" value="1"/>
</dbReference>
<name>T1IMC7_STRMM</name>
<keyword evidence="11" id="KW-0411">Iron-sulfur</keyword>
<dbReference type="Proteomes" id="UP000014500">
    <property type="component" value="Unassembled WGS sequence"/>
</dbReference>
<dbReference type="InterPro" id="IPR006982">
    <property type="entry name" value="Glu_synth_centr_N"/>
</dbReference>
<dbReference type="STRING" id="126957.T1IMC7"/>
<keyword evidence="5" id="KW-0285">Flavoprotein</keyword>
<dbReference type="GO" id="GO:0051538">
    <property type="term" value="F:3 iron, 4 sulfur cluster binding"/>
    <property type="evidence" value="ECO:0007669"/>
    <property type="project" value="UniProtKB-KW"/>
</dbReference>
<reference evidence="18" key="1">
    <citation type="submission" date="2011-05" db="EMBL/GenBank/DDBJ databases">
        <authorList>
            <person name="Richards S.R."/>
            <person name="Qu J."/>
            <person name="Jiang H."/>
            <person name="Jhangiani S.N."/>
            <person name="Agravi P."/>
            <person name="Goodspeed R."/>
            <person name="Gross S."/>
            <person name="Mandapat C."/>
            <person name="Jackson L."/>
            <person name="Mathew T."/>
            <person name="Pu L."/>
            <person name="Thornton R."/>
            <person name="Saada N."/>
            <person name="Wilczek-Boney K.B."/>
            <person name="Lee S."/>
            <person name="Kovar C."/>
            <person name="Wu Y."/>
            <person name="Scherer S.E."/>
            <person name="Worley K.C."/>
            <person name="Muzny D.M."/>
            <person name="Gibbs R."/>
        </authorList>
    </citation>
    <scope>NUCLEOTIDE SEQUENCE</scope>
    <source>
        <strain evidence="18">Brora</strain>
    </source>
</reference>
<comment type="cofactor">
    <cofactor evidence="1">
        <name>FMN</name>
        <dbReference type="ChEBI" id="CHEBI:58210"/>
    </cofactor>
</comment>
<evidence type="ECO:0000256" key="10">
    <source>
        <dbReference type="ARBA" id="ARBA00023004"/>
    </source>
</evidence>
<dbReference type="EnsemblMetazoa" id="SMAR002128-RA">
    <property type="protein sequence ID" value="SMAR002128-PA"/>
    <property type="gene ID" value="SMAR002128"/>
</dbReference>
<dbReference type="EC" id="1.4.7.1" evidence="15"/>
<dbReference type="FunFam" id="3.20.20.70:FF:000031">
    <property type="entry name" value="Glutamate synthase 1 [NADH]"/>
    <property type="match status" value="1"/>
</dbReference>
<dbReference type="InterPro" id="IPR013785">
    <property type="entry name" value="Aldolase_TIM"/>
</dbReference>
<proteinExistence type="inferred from homology"/>
<evidence type="ECO:0000256" key="6">
    <source>
        <dbReference type="ARBA" id="ARBA00022643"/>
    </source>
</evidence>
<evidence type="ECO:0000256" key="8">
    <source>
        <dbReference type="ARBA" id="ARBA00022962"/>
    </source>
</evidence>
<dbReference type="InterPro" id="IPR050711">
    <property type="entry name" value="ET-N_metabolism_enzyme"/>
</dbReference>
<dbReference type="PROSITE" id="PS51278">
    <property type="entry name" value="GATASE_TYPE_2"/>
    <property type="match status" value="1"/>
</dbReference>
<keyword evidence="18" id="KW-1185">Reference proteome</keyword>
<organism evidence="17 18">
    <name type="scientific">Strigamia maritima</name>
    <name type="common">European centipede</name>
    <name type="synonym">Geophilus maritimus</name>
    <dbReference type="NCBI Taxonomy" id="126957"/>
    <lineage>
        <taxon>Eukaryota</taxon>
        <taxon>Metazoa</taxon>
        <taxon>Ecdysozoa</taxon>
        <taxon>Arthropoda</taxon>
        <taxon>Myriapoda</taxon>
        <taxon>Chilopoda</taxon>
        <taxon>Pleurostigmophora</taxon>
        <taxon>Geophilomorpha</taxon>
        <taxon>Linotaeniidae</taxon>
        <taxon>Strigamia</taxon>
    </lineage>
</organism>
<evidence type="ECO:0000256" key="5">
    <source>
        <dbReference type="ARBA" id="ARBA00022630"/>
    </source>
</evidence>
<dbReference type="PANTHER" id="PTHR11938:SF133">
    <property type="entry name" value="GLUTAMATE SYNTHASE (NADH)"/>
    <property type="match status" value="1"/>
</dbReference>
<keyword evidence="12" id="KW-0314">Glutamate biosynthesis</keyword>
<dbReference type="PANTHER" id="PTHR11938">
    <property type="entry name" value="FAD NADPH DEHYDROGENASE/OXIDOREDUCTASE"/>
    <property type="match status" value="1"/>
</dbReference>
<evidence type="ECO:0000256" key="7">
    <source>
        <dbReference type="ARBA" id="ARBA00022723"/>
    </source>
</evidence>
<dbReference type="InterPro" id="IPR017932">
    <property type="entry name" value="GATase_2_dom"/>
</dbReference>
<comment type="similarity">
    <text evidence="3">Belongs to the glutamate synthase family.</text>
</comment>
<keyword evidence="8" id="KW-0315">Glutamine amidotransferase</keyword>
<evidence type="ECO:0000313" key="17">
    <source>
        <dbReference type="EnsemblMetazoa" id="SMAR002128-PA"/>
    </source>
</evidence>
<dbReference type="GO" id="GO:0016040">
    <property type="term" value="F:glutamate synthase (NADH) activity"/>
    <property type="evidence" value="ECO:0007669"/>
    <property type="project" value="TreeGrafter"/>
</dbReference>
<dbReference type="SUPFAM" id="SSF51395">
    <property type="entry name" value="FMN-linked oxidoreductases"/>
    <property type="match status" value="1"/>
</dbReference>
<evidence type="ECO:0000256" key="2">
    <source>
        <dbReference type="ARBA" id="ARBA00001927"/>
    </source>
</evidence>
<evidence type="ECO:0000256" key="14">
    <source>
        <dbReference type="ARBA" id="ARBA00037928"/>
    </source>
</evidence>
<dbReference type="Pfam" id="PF04898">
    <property type="entry name" value="Glu_syn_central"/>
    <property type="match status" value="1"/>
</dbReference>
<feature type="domain" description="Glutamine amidotransferase type-2" evidence="16">
    <location>
        <begin position="22"/>
        <end position="415"/>
    </location>
</feature>
<dbReference type="InterPro" id="IPR002932">
    <property type="entry name" value="Glu_synthdom"/>
</dbReference>
<dbReference type="FunFam" id="3.60.20.10:FF:000043">
    <property type="entry name" value="Glutamate synthase 1 [NADH] chloroplastic"/>
    <property type="match status" value="1"/>
</dbReference>
<dbReference type="GO" id="GO:0006537">
    <property type="term" value="P:glutamate biosynthetic process"/>
    <property type="evidence" value="ECO:0007669"/>
    <property type="project" value="UniProtKB-KW"/>
</dbReference>